<dbReference type="InterPro" id="IPR001708">
    <property type="entry name" value="YidC/ALB3/OXA1/COX18"/>
</dbReference>
<gene>
    <name evidence="15" type="primary">yidC</name>
    <name evidence="15" type="ORF">OVN18_09245</name>
</gene>
<dbReference type="AlphaFoldDB" id="A0A9E8S7Q8"/>
<dbReference type="EMBL" id="CP113089">
    <property type="protein sequence ID" value="WAB80750.1"/>
    <property type="molecule type" value="Genomic_DNA"/>
</dbReference>
<feature type="transmembrane region" description="Helical" evidence="13">
    <location>
        <begin position="160"/>
        <end position="182"/>
    </location>
</feature>
<evidence type="ECO:0000313" key="15">
    <source>
        <dbReference type="EMBL" id="WAB80750.1"/>
    </source>
</evidence>
<keyword evidence="16" id="KW-1185">Reference proteome</keyword>
<sequence>MDVFSFPPIAFLLTLLAGALDALSGPLDPLLGAASAAGGVVLLTLIVRVLLLPVAVAQVRAEGARRRLAPALAEIRRRWKGDPQRLQQKTMELYREAGVSPVAGIGSALLQAPIVSLVYALFIAQRIGGEPNALLAEALLGVPLGRPLGAAALAGDGGGLLLAGAVIVLLVVAGLATRAMMLRMQLPAAPDQPGMPPGVLRALGWLPLITAPIALIVPLAAALYLVTTTLWTLAERPLLRRLLWGEAERNPS</sequence>
<evidence type="ECO:0000256" key="2">
    <source>
        <dbReference type="ARBA" id="ARBA00010527"/>
    </source>
</evidence>
<feature type="transmembrane region" description="Helical" evidence="13">
    <location>
        <begin position="134"/>
        <end position="153"/>
    </location>
</feature>
<dbReference type="GO" id="GO:0032977">
    <property type="term" value="F:membrane insertase activity"/>
    <property type="evidence" value="ECO:0007669"/>
    <property type="project" value="InterPro"/>
</dbReference>
<evidence type="ECO:0000256" key="11">
    <source>
        <dbReference type="ARBA" id="ARBA00033342"/>
    </source>
</evidence>
<dbReference type="NCBIfam" id="TIGR03592">
    <property type="entry name" value="yidC_oxa1_cterm"/>
    <property type="match status" value="1"/>
</dbReference>
<evidence type="ECO:0000256" key="5">
    <source>
        <dbReference type="ARBA" id="ARBA00022989"/>
    </source>
</evidence>
<comment type="similarity">
    <text evidence="2">Belongs to the OXA1/ALB3/YidC family. Type 1 subfamily.</text>
</comment>
<dbReference type="RefSeq" id="WP_267780445.1">
    <property type="nucleotide sequence ID" value="NZ_CP113089.1"/>
</dbReference>
<evidence type="ECO:0000256" key="10">
    <source>
        <dbReference type="ARBA" id="ARBA00033245"/>
    </source>
</evidence>
<evidence type="ECO:0000313" key="16">
    <source>
        <dbReference type="Proteomes" id="UP001164706"/>
    </source>
</evidence>
<dbReference type="GO" id="GO:0051205">
    <property type="term" value="P:protein insertion into membrane"/>
    <property type="evidence" value="ECO:0007669"/>
    <property type="project" value="TreeGrafter"/>
</dbReference>
<evidence type="ECO:0000256" key="7">
    <source>
        <dbReference type="ARBA" id="ARBA00025034"/>
    </source>
</evidence>
<keyword evidence="5 13" id="KW-1133">Transmembrane helix</keyword>
<evidence type="ECO:0000259" key="14">
    <source>
        <dbReference type="Pfam" id="PF02096"/>
    </source>
</evidence>
<evidence type="ECO:0000256" key="4">
    <source>
        <dbReference type="ARBA" id="ARBA00022692"/>
    </source>
</evidence>
<proteinExistence type="inferred from homology"/>
<evidence type="ECO:0000256" key="13">
    <source>
        <dbReference type="SAM" id="Phobius"/>
    </source>
</evidence>
<comment type="subunit">
    <text evidence="8">Interacts with the Sec translocase complex via SecD. Specifically interacts with transmembrane segments of nascent integral membrane proteins during membrane integration.</text>
</comment>
<dbReference type="Proteomes" id="UP001164706">
    <property type="component" value="Chromosome"/>
</dbReference>
<dbReference type="GO" id="GO:0005886">
    <property type="term" value="C:plasma membrane"/>
    <property type="evidence" value="ECO:0007669"/>
    <property type="project" value="TreeGrafter"/>
</dbReference>
<dbReference type="KEGG" id="mdb:OVN18_09245"/>
<feature type="domain" description="Membrane insertase YidC/Oxa/ALB C-terminal" evidence="14">
    <location>
        <begin position="40"/>
        <end position="237"/>
    </location>
</feature>
<evidence type="ECO:0000256" key="3">
    <source>
        <dbReference type="ARBA" id="ARBA00015325"/>
    </source>
</evidence>
<evidence type="ECO:0000256" key="12">
    <source>
        <dbReference type="RuleBase" id="RU003945"/>
    </source>
</evidence>
<reference evidence="15" key="1">
    <citation type="submission" date="2022-11" db="EMBL/GenBank/DDBJ databases">
        <title>Description of Microcella daejonensis nov. sp, isolated from riverside soil.</title>
        <authorList>
            <person name="Molina K.M."/>
            <person name="Kim S.B."/>
        </authorList>
    </citation>
    <scope>NUCLEOTIDE SEQUENCE</scope>
    <source>
        <strain evidence="15">MMS21-STM12</strain>
    </source>
</reference>
<keyword evidence="4 12" id="KW-0812">Transmembrane</keyword>
<feature type="transmembrane region" description="Helical" evidence="13">
    <location>
        <begin position="99"/>
        <end position="122"/>
    </location>
</feature>
<protein>
    <recommendedName>
        <fullName evidence="3">Membrane protein insertase YidC</fullName>
    </recommendedName>
    <alternativeName>
        <fullName evidence="11">Foldase YidC</fullName>
    </alternativeName>
    <alternativeName>
        <fullName evidence="10">Membrane integrase YidC</fullName>
    </alternativeName>
    <alternativeName>
        <fullName evidence="9">Membrane protein YidC</fullName>
    </alternativeName>
</protein>
<accession>A0A9E8S7Q8</accession>
<dbReference type="Pfam" id="PF02096">
    <property type="entry name" value="60KD_IMP"/>
    <property type="match status" value="1"/>
</dbReference>
<feature type="transmembrane region" description="Helical" evidence="13">
    <location>
        <begin position="34"/>
        <end position="57"/>
    </location>
</feature>
<evidence type="ECO:0000256" key="6">
    <source>
        <dbReference type="ARBA" id="ARBA00023136"/>
    </source>
</evidence>
<comment type="subcellular location">
    <subcellularLocation>
        <location evidence="1 12">Membrane</location>
        <topology evidence="1 12">Multi-pass membrane protein</topology>
    </subcellularLocation>
</comment>
<feature type="transmembrane region" description="Helical" evidence="13">
    <location>
        <begin position="202"/>
        <end position="233"/>
    </location>
</feature>
<dbReference type="InterPro" id="IPR028055">
    <property type="entry name" value="YidC/Oxa/ALB_C"/>
</dbReference>
<dbReference type="PANTHER" id="PTHR12428:SF65">
    <property type="entry name" value="CYTOCHROME C OXIDASE ASSEMBLY PROTEIN COX18, MITOCHONDRIAL"/>
    <property type="match status" value="1"/>
</dbReference>
<organism evidence="15 16">
    <name type="scientific">Microcella daejeonensis</name>
    <dbReference type="NCBI Taxonomy" id="2994971"/>
    <lineage>
        <taxon>Bacteria</taxon>
        <taxon>Bacillati</taxon>
        <taxon>Actinomycetota</taxon>
        <taxon>Actinomycetes</taxon>
        <taxon>Micrococcales</taxon>
        <taxon>Microbacteriaceae</taxon>
        <taxon>Microcella</taxon>
    </lineage>
</organism>
<evidence type="ECO:0000256" key="9">
    <source>
        <dbReference type="ARBA" id="ARBA00031538"/>
    </source>
</evidence>
<keyword evidence="6 13" id="KW-0472">Membrane</keyword>
<name>A0A9E8S7Q8_9MICO</name>
<dbReference type="PANTHER" id="PTHR12428">
    <property type="entry name" value="OXA1"/>
    <property type="match status" value="1"/>
</dbReference>
<comment type="function">
    <text evidence="7">Required for the insertion and/or proper folding and/or complex formation of integral membrane proteins into the membrane. Involved in integration of membrane proteins that insert both dependently and independently of the Sec translocase complex, as well as at least some lipoproteins. Aids folding of multispanning membrane proteins.</text>
</comment>
<evidence type="ECO:0000256" key="8">
    <source>
        <dbReference type="ARBA" id="ARBA00026028"/>
    </source>
</evidence>
<evidence type="ECO:0000256" key="1">
    <source>
        <dbReference type="ARBA" id="ARBA00004141"/>
    </source>
</evidence>